<protein>
    <submittedName>
        <fullName evidence="2">Uncharacterized protein</fullName>
    </submittedName>
</protein>
<feature type="compositionally biased region" description="Basic residues" evidence="1">
    <location>
        <begin position="65"/>
        <end position="77"/>
    </location>
</feature>
<evidence type="ECO:0000313" key="3">
    <source>
        <dbReference type="Proteomes" id="UP000663292"/>
    </source>
</evidence>
<dbReference type="Pfam" id="PF19101">
    <property type="entry name" value="DUF5788"/>
    <property type="match status" value="1"/>
</dbReference>
<keyword evidence="3" id="KW-1185">Reference proteome</keyword>
<dbReference type="EMBL" id="CP064791">
    <property type="protein sequence ID" value="QSG15088.1"/>
    <property type="molecule type" value="Genomic_DNA"/>
</dbReference>
<feature type="compositionally biased region" description="Basic and acidic residues" evidence="1">
    <location>
        <begin position="152"/>
        <end position="161"/>
    </location>
</feature>
<accession>A0A897NQP0</accession>
<sequence length="161" mass="18472">MNVQEYQRKQLLERVEREGATVGTAIPEEIDVQEETIDLRSFVFEIKRRETVPPGEHERVEQAKRNLRRERRKRRRRLESESISYQEGERLTEAIVGIDRALEALESLGPSDIESEKQAKEAADQKRWMTFLKQALGRDETGGAGPRGGTDGSRDSHGGRR</sequence>
<feature type="compositionally biased region" description="Basic and acidic residues" evidence="1">
    <location>
        <begin position="114"/>
        <end position="127"/>
    </location>
</feature>
<feature type="compositionally biased region" description="Gly residues" evidence="1">
    <location>
        <begin position="142"/>
        <end position="151"/>
    </location>
</feature>
<name>A0A897NQP0_9EURY</name>
<gene>
    <name evidence="2" type="ORF">HSEST_1559</name>
</gene>
<reference evidence="2 3" key="1">
    <citation type="submission" date="2020-11" db="EMBL/GenBank/DDBJ databases">
        <title>Carbohydrate-dependent, anaerobic sulfur respiration: A novel catabolism in halophilic archaea.</title>
        <authorList>
            <person name="Sorokin D.Y."/>
            <person name="Messina E."/>
            <person name="Smedile F."/>
            <person name="La Cono V."/>
            <person name="Hallsworth J.E."/>
            <person name="Yakimov M.M."/>
        </authorList>
    </citation>
    <scope>NUCLEOTIDE SEQUENCE [LARGE SCALE GENOMIC DNA]</scope>
    <source>
        <strain evidence="2 3">HSR-Est</strain>
    </source>
</reference>
<dbReference type="InterPro" id="IPR043900">
    <property type="entry name" value="DUF5788"/>
</dbReference>
<organism evidence="2 3">
    <name type="scientific">Halapricum desulfuricans</name>
    <dbReference type="NCBI Taxonomy" id="2841257"/>
    <lineage>
        <taxon>Archaea</taxon>
        <taxon>Methanobacteriati</taxon>
        <taxon>Methanobacteriota</taxon>
        <taxon>Stenosarchaea group</taxon>
        <taxon>Halobacteria</taxon>
        <taxon>Halobacteriales</taxon>
        <taxon>Haloarculaceae</taxon>
        <taxon>Halapricum</taxon>
    </lineage>
</organism>
<feature type="region of interest" description="Disordered" evidence="1">
    <location>
        <begin position="51"/>
        <end position="84"/>
    </location>
</feature>
<evidence type="ECO:0000256" key="1">
    <source>
        <dbReference type="SAM" id="MobiDB-lite"/>
    </source>
</evidence>
<feature type="region of interest" description="Disordered" evidence="1">
    <location>
        <begin position="108"/>
        <end position="161"/>
    </location>
</feature>
<proteinExistence type="predicted"/>
<dbReference type="Proteomes" id="UP000663292">
    <property type="component" value="Chromosome"/>
</dbReference>
<feature type="compositionally biased region" description="Basic and acidic residues" evidence="1">
    <location>
        <begin position="51"/>
        <end position="64"/>
    </location>
</feature>
<dbReference type="AlphaFoldDB" id="A0A897NQP0"/>
<evidence type="ECO:0000313" key="2">
    <source>
        <dbReference type="EMBL" id="QSG15088.1"/>
    </source>
</evidence>